<keyword evidence="4" id="KW-1278">Translocase</keyword>
<evidence type="ECO:0000313" key="6">
    <source>
        <dbReference type="EMBL" id="MCV9887875.1"/>
    </source>
</evidence>
<name>A0ABT3DLD8_9BACI</name>
<reference evidence="6 7" key="1">
    <citation type="submission" date="2022-10" db="EMBL/GenBank/DDBJ databases">
        <title>Draft genome assembly of moderately radiation resistant bacterium Metabacillus halosaccharovorans.</title>
        <authorList>
            <person name="Pal S."/>
            <person name="Gopinathan A."/>
        </authorList>
    </citation>
    <scope>NUCLEOTIDE SEQUENCE [LARGE SCALE GENOMIC DNA]</scope>
    <source>
        <strain evidence="6 7">VITHBRA001</strain>
    </source>
</reference>
<accession>A0ABT3DLD8</accession>
<dbReference type="PROSITE" id="PS50893">
    <property type="entry name" value="ABC_TRANSPORTER_2"/>
    <property type="match status" value="1"/>
</dbReference>
<keyword evidence="2" id="KW-0547">Nucleotide-binding</keyword>
<gene>
    <name evidence="6" type="ORF">OIH86_19710</name>
</gene>
<evidence type="ECO:0000256" key="4">
    <source>
        <dbReference type="ARBA" id="ARBA00022967"/>
    </source>
</evidence>
<dbReference type="CDD" id="cd03293">
    <property type="entry name" value="ABC_NrtD_SsuB_transporters"/>
    <property type="match status" value="1"/>
</dbReference>
<sequence>MTIPARTHSTVDDQIAKDILFIKGVNKFYETQSGTTHALENINLTIKEGEFVSIIGPSGCGKSTLLKILANLEKPSSGEINWGEKSSKDQIGFVFQDSTLLPWKNVLENSLFPLKVKKMDTRENLERVEYLLKIAGLDSFKKAYPNELSGGMKQRVSIVRSLSFDPKVLLMDEPFGALDAMTRDKMNIELQRIWNETKKTVLFITHSINEAVFLSDRVVVMSPRPGRIDRVFTIDLIRPRTVDVRETIDFVKYVKEIREVLGNDD</sequence>
<dbReference type="GO" id="GO:0005524">
    <property type="term" value="F:ATP binding"/>
    <property type="evidence" value="ECO:0007669"/>
    <property type="project" value="UniProtKB-KW"/>
</dbReference>
<dbReference type="SUPFAM" id="SSF52540">
    <property type="entry name" value="P-loop containing nucleoside triphosphate hydrolases"/>
    <property type="match status" value="1"/>
</dbReference>
<dbReference type="Gene3D" id="3.40.50.300">
    <property type="entry name" value="P-loop containing nucleotide triphosphate hydrolases"/>
    <property type="match status" value="1"/>
</dbReference>
<dbReference type="Pfam" id="PF00005">
    <property type="entry name" value="ABC_tran"/>
    <property type="match status" value="1"/>
</dbReference>
<dbReference type="PANTHER" id="PTHR42788">
    <property type="entry name" value="TAURINE IMPORT ATP-BINDING PROTEIN-RELATED"/>
    <property type="match status" value="1"/>
</dbReference>
<dbReference type="RefSeq" id="WP_264144097.1">
    <property type="nucleotide sequence ID" value="NZ_JAOYEY010000048.1"/>
</dbReference>
<dbReference type="PROSITE" id="PS00211">
    <property type="entry name" value="ABC_TRANSPORTER_1"/>
    <property type="match status" value="1"/>
</dbReference>
<dbReference type="SMART" id="SM00382">
    <property type="entry name" value="AAA"/>
    <property type="match status" value="1"/>
</dbReference>
<dbReference type="InterPro" id="IPR027417">
    <property type="entry name" value="P-loop_NTPase"/>
</dbReference>
<dbReference type="PANTHER" id="PTHR42788:SF13">
    <property type="entry name" value="ALIPHATIC SULFONATES IMPORT ATP-BINDING PROTEIN SSUB"/>
    <property type="match status" value="1"/>
</dbReference>
<protein>
    <submittedName>
        <fullName evidence="6">ABC transporter ATP-binding protein</fullName>
    </submittedName>
</protein>
<proteinExistence type="predicted"/>
<dbReference type="InterPro" id="IPR017871">
    <property type="entry name" value="ABC_transporter-like_CS"/>
</dbReference>
<evidence type="ECO:0000313" key="7">
    <source>
        <dbReference type="Proteomes" id="UP001526147"/>
    </source>
</evidence>
<evidence type="ECO:0000259" key="5">
    <source>
        <dbReference type="PROSITE" id="PS50893"/>
    </source>
</evidence>
<evidence type="ECO:0000256" key="2">
    <source>
        <dbReference type="ARBA" id="ARBA00022741"/>
    </source>
</evidence>
<feature type="domain" description="ABC transporter" evidence="5">
    <location>
        <begin position="20"/>
        <end position="248"/>
    </location>
</feature>
<evidence type="ECO:0000256" key="3">
    <source>
        <dbReference type="ARBA" id="ARBA00022840"/>
    </source>
</evidence>
<comment type="caution">
    <text evidence="6">The sequence shown here is derived from an EMBL/GenBank/DDBJ whole genome shotgun (WGS) entry which is preliminary data.</text>
</comment>
<dbReference type="InterPro" id="IPR003593">
    <property type="entry name" value="AAA+_ATPase"/>
</dbReference>
<dbReference type="Proteomes" id="UP001526147">
    <property type="component" value="Unassembled WGS sequence"/>
</dbReference>
<dbReference type="EMBL" id="JAOYEY010000048">
    <property type="protein sequence ID" value="MCV9887875.1"/>
    <property type="molecule type" value="Genomic_DNA"/>
</dbReference>
<keyword evidence="1" id="KW-0813">Transport</keyword>
<keyword evidence="3 6" id="KW-0067">ATP-binding</keyword>
<dbReference type="InterPro" id="IPR003439">
    <property type="entry name" value="ABC_transporter-like_ATP-bd"/>
</dbReference>
<evidence type="ECO:0000256" key="1">
    <source>
        <dbReference type="ARBA" id="ARBA00022448"/>
    </source>
</evidence>
<dbReference type="InterPro" id="IPR050166">
    <property type="entry name" value="ABC_transporter_ATP-bind"/>
</dbReference>
<keyword evidence="7" id="KW-1185">Reference proteome</keyword>
<organism evidence="6 7">
    <name type="scientific">Metabacillus halosaccharovorans</name>
    <dbReference type="NCBI Taxonomy" id="930124"/>
    <lineage>
        <taxon>Bacteria</taxon>
        <taxon>Bacillati</taxon>
        <taxon>Bacillota</taxon>
        <taxon>Bacilli</taxon>
        <taxon>Bacillales</taxon>
        <taxon>Bacillaceae</taxon>
        <taxon>Metabacillus</taxon>
    </lineage>
</organism>